<dbReference type="AlphaFoldDB" id="A0A0A8ZJM9"/>
<proteinExistence type="predicted"/>
<reference evidence="1" key="1">
    <citation type="submission" date="2014-09" db="EMBL/GenBank/DDBJ databases">
        <authorList>
            <person name="Magalhaes I.L.F."/>
            <person name="Oliveira U."/>
            <person name="Santos F.R."/>
            <person name="Vidigal T.H.D.A."/>
            <person name="Brescovit A.D."/>
            <person name="Santos A.J."/>
        </authorList>
    </citation>
    <scope>NUCLEOTIDE SEQUENCE</scope>
    <source>
        <tissue evidence="1">Shoot tissue taken approximately 20 cm above the soil surface</tissue>
    </source>
</reference>
<sequence length="75" mass="8679">MLIHLQRASDEEIMAFKIWHCQSIRELKIGPPRACSPCLVLGYVYARLVSCRWLSLEECIVLILLSKHKKITGIR</sequence>
<organism evidence="1">
    <name type="scientific">Arundo donax</name>
    <name type="common">Giant reed</name>
    <name type="synonym">Donax arundinaceus</name>
    <dbReference type="NCBI Taxonomy" id="35708"/>
    <lineage>
        <taxon>Eukaryota</taxon>
        <taxon>Viridiplantae</taxon>
        <taxon>Streptophyta</taxon>
        <taxon>Embryophyta</taxon>
        <taxon>Tracheophyta</taxon>
        <taxon>Spermatophyta</taxon>
        <taxon>Magnoliopsida</taxon>
        <taxon>Liliopsida</taxon>
        <taxon>Poales</taxon>
        <taxon>Poaceae</taxon>
        <taxon>PACMAD clade</taxon>
        <taxon>Arundinoideae</taxon>
        <taxon>Arundineae</taxon>
        <taxon>Arundo</taxon>
    </lineage>
</organism>
<dbReference type="EMBL" id="GBRH01259992">
    <property type="protein sequence ID" value="JAD37903.1"/>
    <property type="molecule type" value="Transcribed_RNA"/>
</dbReference>
<reference evidence="1" key="2">
    <citation type="journal article" date="2015" name="Data Brief">
        <title>Shoot transcriptome of the giant reed, Arundo donax.</title>
        <authorList>
            <person name="Barrero R.A."/>
            <person name="Guerrero F.D."/>
            <person name="Moolhuijzen P."/>
            <person name="Goolsby J.A."/>
            <person name="Tidwell J."/>
            <person name="Bellgard S.E."/>
            <person name="Bellgard M.I."/>
        </authorList>
    </citation>
    <scope>NUCLEOTIDE SEQUENCE</scope>
    <source>
        <tissue evidence="1">Shoot tissue taken approximately 20 cm above the soil surface</tissue>
    </source>
</reference>
<name>A0A0A8ZJM9_ARUDO</name>
<protein>
    <submittedName>
        <fullName evidence="1">Uncharacterized protein</fullName>
    </submittedName>
</protein>
<evidence type="ECO:0000313" key="1">
    <source>
        <dbReference type="EMBL" id="JAD37903.1"/>
    </source>
</evidence>
<accession>A0A0A8ZJM9</accession>